<dbReference type="HOGENOM" id="CLU_589311_0_0_1"/>
<keyword evidence="4" id="KW-1185">Reference proteome</keyword>
<reference evidence="4" key="1">
    <citation type="journal article" date="2012" name="MBio">
        <title>Comparative genome analysis of Trichophyton rubrum and related dermatophytes reveals candidate genes involved in infection.</title>
        <authorList>
            <person name="Martinez D.A."/>
            <person name="Oliver B.G."/>
            <person name="Graeser Y."/>
            <person name="Goldberg J.M."/>
            <person name="Li W."/>
            <person name="Martinez-Rossi N.M."/>
            <person name="Monod M."/>
            <person name="Shelest E."/>
            <person name="Barton R.C."/>
            <person name="Birch E."/>
            <person name="Brakhage A.A."/>
            <person name="Chen Z."/>
            <person name="Gurr S.J."/>
            <person name="Heiman D."/>
            <person name="Heitman J."/>
            <person name="Kosti I."/>
            <person name="Rossi A."/>
            <person name="Saif S."/>
            <person name="Samalova M."/>
            <person name="Saunders C.W."/>
            <person name="Shea T."/>
            <person name="Summerbell R.C."/>
            <person name="Xu J."/>
            <person name="Young S."/>
            <person name="Zeng Q."/>
            <person name="Birren B.W."/>
            <person name="Cuomo C.A."/>
            <person name="White T.C."/>
        </authorList>
    </citation>
    <scope>NUCLEOTIDE SEQUENCE [LARGE SCALE GENOMIC DNA]</scope>
    <source>
        <strain evidence="4">ATCC MYA-4604 / CBS 118893</strain>
    </source>
</reference>
<keyword evidence="2" id="KW-0732">Signal</keyword>
<proteinExistence type="predicted"/>
<protein>
    <submittedName>
        <fullName evidence="3">Uncharacterized protein</fullName>
    </submittedName>
</protein>
<organism evidence="4">
    <name type="scientific">Arthroderma gypseum (strain ATCC MYA-4604 / CBS 118893)</name>
    <name type="common">Microsporum gypseum</name>
    <dbReference type="NCBI Taxonomy" id="535722"/>
    <lineage>
        <taxon>Eukaryota</taxon>
        <taxon>Fungi</taxon>
        <taxon>Dikarya</taxon>
        <taxon>Ascomycota</taxon>
        <taxon>Pezizomycotina</taxon>
        <taxon>Eurotiomycetes</taxon>
        <taxon>Eurotiomycetidae</taxon>
        <taxon>Onygenales</taxon>
        <taxon>Arthrodermataceae</taxon>
        <taxon>Nannizzia</taxon>
    </lineage>
</organism>
<dbReference type="InterPro" id="IPR024079">
    <property type="entry name" value="MetalloPept_cat_dom_sf"/>
</dbReference>
<sequence>MGVPALLIAGLAATVSLASADVAVGGGSLVKYTNCNKMQQNQIYEAWFDSIKIANEGKGNFGDWKGDAEIEYFGPPGLNHPYQRSIQEILMRAASLSRPWWFRPTSTRIHARCDDWQKKCAQNGPALYVSRFCTEGEGICINFCDGFFNLPSLNDVVNAARPLKNDDIFKLHMATYQSRGSSMLHGLLHLPDVSFPERHINDRVLQFRTTEGKTAVAQAIGPYWTKVLARIDLLNSNSSSLTFPINADNLVQYSLAKYIYGNLKIHPYYPIALSKTLGPNNETQGLGWELADGKIEGNTTMIGGFISPADAPVLQLNNITIASFDEVGNDPNYLKHFGLPLETFIEYGKYPASYFTGDRAEAKPAGRPQLTVKGNYTKPDENLHCAIDEVTGEGYVTVDFAESSINDACSKFNDLPLGLNSTGTQNSYEFVDAEKQHNALWVGASWNTADPGCLTNRNVVEEECKDQLRRCLNGCQADTTTLKKGGSRVNNCIIYRLGVERNPSL</sequence>
<dbReference type="OMA" id="GSRVNNC"/>
<dbReference type="Gene3D" id="3.40.390.10">
    <property type="entry name" value="Collagenase (Catalytic Domain)"/>
    <property type="match status" value="1"/>
</dbReference>
<dbReference type="AlphaFoldDB" id="E4UQN6"/>
<keyword evidence="1" id="KW-0843">Virulence</keyword>
<feature type="signal peptide" evidence="2">
    <location>
        <begin position="1"/>
        <end position="20"/>
    </location>
</feature>
<dbReference type="Proteomes" id="UP000002669">
    <property type="component" value="Unassembled WGS sequence"/>
</dbReference>
<feature type="chain" id="PRO_5003190680" evidence="2">
    <location>
        <begin position="21"/>
        <end position="505"/>
    </location>
</feature>
<dbReference type="SUPFAM" id="SSF55486">
    <property type="entry name" value="Metalloproteases ('zincins'), catalytic domain"/>
    <property type="match status" value="1"/>
</dbReference>
<accession>E4UQN6</accession>
<dbReference type="OrthoDB" id="4410845at2759"/>
<dbReference type="EMBL" id="DS989823">
    <property type="protein sequence ID" value="EFR00054.1"/>
    <property type="molecule type" value="Genomic_DNA"/>
</dbReference>
<gene>
    <name evidence="3" type="ORF">MGYG_03060</name>
</gene>
<evidence type="ECO:0000256" key="2">
    <source>
        <dbReference type="SAM" id="SignalP"/>
    </source>
</evidence>
<dbReference type="eggNOG" id="ENOG502SU9A">
    <property type="taxonomic scope" value="Eukaryota"/>
</dbReference>
<dbReference type="GeneID" id="10030844"/>
<dbReference type="VEuPathDB" id="FungiDB:MGYG_03060"/>
<dbReference type="RefSeq" id="XP_003175536.1">
    <property type="nucleotide sequence ID" value="XM_003175488.1"/>
</dbReference>
<dbReference type="GO" id="GO:0008237">
    <property type="term" value="F:metallopeptidase activity"/>
    <property type="evidence" value="ECO:0007669"/>
    <property type="project" value="InterPro"/>
</dbReference>
<evidence type="ECO:0000313" key="4">
    <source>
        <dbReference type="Proteomes" id="UP000002669"/>
    </source>
</evidence>
<evidence type="ECO:0000313" key="3">
    <source>
        <dbReference type="EMBL" id="EFR00054.1"/>
    </source>
</evidence>
<dbReference type="InParanoid" id="E4UQN6"/>
<name>E4UQN6_ARTGP</name>
<dbReference type="STRING" id="535722.E4UQN6"/>
<evidence type="ECO:0000256" key="1">
    <source>
        <dbReference type="ARBA" id="ARBA00023026"/>
    </source>
</evidence>